<organism evidence="8 9">
    <name type="scientific">Microbaculum marinum</name>
    <dbReference type="NCBI Taxonomy" id="1764581"/>
    <lineage>
        <taxon>Bacteria</taxon>
        <taxon>Pseudomonadati</taxon>
        <taxon>Pseudomonadota</taxon>
        <taxon>Alphaproteobacteria</taxon>
        <taxon>Hyphomicrobiales</taxon>
        <taxon>Tepidamorphaceae</taxon>
        <taxon>Microbaculum</taxon>
    </lineage>
</organism>
<accession>A0AAW9RVA2</accession>
<dbReference type="RefSeq" id="WP_340329888.1">
    <property type="nucleotide sequence ID" value="NZ_JAZHOF010000004.1"/>
</dbReference>
<evidence type="ECO:0000256" key="6">
    <source>
        <dbReference type="SAM" id="SignalP"/>
    </source>
</evidence>
<evidence type="ECO:0000256" key="1">
    <source>
        <dbReference type="ARBA" id="ARBA00004442"/>
    </source>
</evidence>
<evidence type="ECO:0000313" key="9">
    <source>
        <dbReference type="Proteomes" id="UP001378188"/>
    </source>
</evidence>
<keyword evidence="9" id="KW-1185">Reference proteome</keyword>
<comment type="subcellular location">
    <subcellularLocation>
        <location evidence="1">Cell outer membrane</location>
    </subcellularLocation>
</comment>
<evidence type="ECO:0000256" key="5">
    <source>
        <dbReference type="ARBA" id="ARBA00038306"/>
    </source>
</evidence>
<dbReference type="InterPro" id="IPR011250">
    <property type="entry name" value="OMP/PagP_B-barrel"/>
</dbReference>
<keyword evidence="2 6" id="KW-0732">Signal</keyword>
<keyword evidence="3" id="KW-0472">Membrane</keyword>
<comment type="caution">
    <text evidence="8">The sequence shown here is derived from an EMBL/GenBank/DDBJ whole genome shotgun (WGS) entry which is preliminary data.</text>
</comment>
<dbReference type="Gene3D" id="2.40.160.20">
    <property type="match status" value="1"/>
</dbReference>
<evidence type="ECO:0000256" key="2">
    <source>
        <dbReference type="ARBA" id="ARBA00022729"/>
    </source>
</evidence>
<reference evidence="8 9" key="1">
    <citation type="submission" date="2024-02" db="EMBL/GenBank/DDBJ databases">
        <title>Genome analysis and characterization of Microbaculum marinisediminis sp. nov., isolated from marine sediment.</title>
        <authorList>
            <person name="Du Z.-J."/>
            <person name="Ye Y.-Q."/>
            <person name="Zhang Z.-R."/>
            <person name="Yuan S.-M."/>
            <person name="Zhang X.-Y."/>
        </authorList>
    </citation>
    <scope>NUCLEOTIDE SEQUENCE [LARGE SCALE GENOMIC DNA]</scope>
    <source>
        <strain evidence="8 9">SDUM1044001</strain>
    </source>
</reference>
<dbReference type="EMBL" id="JAZHOF010000004">
    <property type="protein sequence ID" value="MEJ8572195.1"/>
    <property type="molecule type" value="Genomic_DNA"/>
</dbReference>
<dbReference type="InterPro" id="IPR027385">
    <property type="entry name" value="Beta-barrel_OMP"/>
</dbReference>
<proteinExistence type="inferred from homology"/>
<dbReference type="Proteomes" id="UP001378188">
    <property type="component" value="Unassembled WGS sequence"/>
</dbReference>
<dbReference type="PANTHER" id="PTHR34001">
    <property type="entry name" value="BLL7405 PROTEIN"/>
    <property type="match status" value="1"/>
</dbReference>
<name>A0AAW9RVA2_9HYPH</name>
<dbReference type="InterPro" id="IPR006315">
    <property type="entry name" value="OM_autotransptr_brl_dom"/>
</dbReference>
<evidence type="ECO:0000259" key="7">
    <source>
        <dbReference type="Pfam" id="PF13505"/>
    </source>
</evidence>
<keyword evidence="4" id="KW-0998">Cell outer membrane</keyword>
<dbReference type="Pfam" id="PF13505">
    <property type="entry name" value="OMP_b-brl"/>
    <property type="match status" value="1"/>
</dbReference>
<gene>
    <name evidence="8" type="ORF">V3328_11965</name>
</gene>
<dbReference type="AlphaFoldDB" id="A0AAW9RVA2"/>
<feature type="chain" id="PRO_5043835848" evidence="6">
    <location>
        <begin position="24"/>
        <end position="235"/>
    </location>
</feature>
<protein>
    <submittedName>
        <fullName evidence="8">Outer membrane protein</fullName>
    </submittedName>
</protein>
<feature type="signal peptide" evidence="6">
    <location>
        <begin position="1"/>
        <end position="23"/>
    </location>
</feature>
<evidence type="ECO:0000256" key="4">
    <source>
        <dbReference type="ARBA" id="ARBA00023237"/>
    </source>
</evidence>
<dbReference type="PANTHER" id="PTHR34001:SF3">
    <property type="entry name" value="BLL7405 PROTEIN"/>
    <property type="match status" value="1"/>
</dbReference>
<dbReference type="NCBIfam" id="TIGR01414">
    <property type="entry name" value="autotrans_barl"/>
    <property type="match status" value="1"/>
</dbReference>
<dbReference type="SUPFAM" id="SSF56925">
    <property type="entry name" value="OMPA-like"/>
    <property type="match status" value="1"/>
</dbReference>
<dbReference type="InterPro" id="IPR051692">
    <property type="entry name" value="OMP-like"/>
</dbReference>
<feature type="domain" description="Outer membrane protein beta-barrel" evidence="7">
    <location>
        <begin position="48"/>
        <end position="232"/>
    </location>
</feature>
<dbReference type="GO" id="GO:0009279">
    <property type="term" value="C:cell outer membrane"/>
    <property type="evidence" value="ECO:0007669"/>
    <property type="project" value="UniProtKB-SubCell"/>
</dbReference>
<evidence type="ECO:0000313" key="8">
    <source>
        <dbReference type="EMBL" id="MEJ8572195.1"/>
    </source>
</evidence>
<sequence length="235" mass="24536">MLRRPIRFGVAILALTATPPVLAADISAAPPPAAPAPEVAISPDIFDWSGLYVGAHAGYLFGNSDVGFGPLGGLSTMGVETDGFAGGGQVGFNWQMDRLVLGGEADLSWANLEGSHTSSGGVVQTRADWLSTVRGRAGVAFDRVLVYGTGGVAFTSMETSFAGPPGYNSDKQGLTGWTAGAGVEWAMTDNLSLKGEYLYVDFSDEPYLLGAPTPTPVDLDGSYVRVGVNYKFNLF</sequence>
<evidence type="ECO:0000256" key="3">
    <source>
        <dbReference type="ARBA" id="ARBA00023136"/>
    </source>
</evidence>
<comment type="similarity">
    <text evidence="5">Belongs to the Omp25/RopB family.</text>
</comment>